<dbReference type="InterPro" id="IPR046586">
    <property type="entry name" value="DUF6644"/>
</dbReference>
<keyword evidence="1" id="KW-1133">Transmembrane helix</keyword>
<gene>
    <name evidence="3" type="ORF">LMG6000_00530</name>
</gene>
<evidence type="ECO:0000313" key="4">
    <source>
        <dbReference type="Proteomes" id="UP000494183"/>
    </source>
</evidence>
<feature type="transmembrane region" description="Helical" evidence="1">
    <location>
        <begin position="139"/>
        <end position="158"/>
    </location>
</feature>
<keyword evidence="1" id="KW-0812">Transmembrane</keyword>
<feature type="domain" description="DUF6644" evidence="2">
    <location>
        <begin position="32"/>
        <end position="160"/>
    </location>
</feature>
<accession>A0A6S7EWF0</accession>
<dbReference type="Proteomes" id="UP000494183">
    <property type="component" value="Unassembled WGS sequence"/>
</dbReference>
<dbReference type="Pfam" id="PF20349">
    <property type="entry name" value="DUF6644"/>
    <property type="match status" value="1"/>
</dbReference>
<dbReference type="RefSeq" id="WP_042793570.1">
    <property type="nucleotide sequence ID" value="NZ_CADILH010000001.1"/>
</dbReference>
<reference evidence="3 4" key="1">
    <citation type="submission" date="2020-04" db="EMBL/GenBank/DDBJ databases">
        <authorList>
            <person name="De Canck E."/>
        </authorList>
    </citation>
    <scope>NUCLEOTIDE SEQUENCE [LARGE SCALE GENOMIC DNA]</scope>
    <source>
        <strain evidence="3 4">LMG 6000</strain>
    </source>
</reference>
<sequence>MPELLRLALEHLESLPPSIWLRRSATLYLLVNAAHIGAIGLLIGSIVPLDLRLLGLMKPGPLASLAPVLARTAAVGLGLAIVTGAMLFSVRPLEYLANPAFGAKIGLLAAGALNALLVHRSKAWQTVLDQGRATGGMRARAGASLLLWLGCLVAGRWIGFL</sequence>
<proteinExistence type="predicted"/>
<keyword evidence="1" id="KW-0472">Membrane</keyword>
<feature type="transmembrane region" description="Helical" evidence="1">
    <location>
        <begin position="68"/>
        <end position="88"/>
    </location>
</feature>
<keyword evidence="4" id="KW-1185">Reference proteome</keyword>
<dbReference type="AlphaFoldDB" id="A0A6S7EWF0"/>
<evidence type="ECO:0000259" key="2">
    <source>
        <dbReference type="Pfam" id="PF20349"/>
    </source>
</evidence>
<feature type="transmembrane region" description="Helical" evidence="1">
    <location>
        <begin position="25"/>
        <end position="47"/>
    </location>
</feature>
<evidence type="ECO:0000313" key="3">
    <source>
        <dbReference type="EMBL" id="CAB3929478.1"/>
    </source>
</evidence>
<evidence type="ECO:0000256" key="1">
    <source>
        <dbReference type="SAM" id="Phobius"/>
    </source>
</evidence>
<name>A0A6S7EWF0_9BURK</name>
<feature type="transmembrane region" description="Helical" evidence="1">
    <location>
        <begin position="100"/>
        <end position="118"/>
    </location>
</feature>
<dbReference type="EMBL" id="CADILH010000001">
    <property type="protein sequence ID" value="CAB3929478.1"/>
    <property type="molecule type" value="Genomic_DNA"/>
</dbReference>
<organism evidence="3 4">
    <name type="scientific">Achromobacter insolitus</name>
    <dbReference type="NCBI Taxonomy" id="217204"/>
    <lineage>
        <taxon>Bacteria</taxon>
        <taxon>Pseudomonadati</taxon>
        <taxon>Pseudomonadota</taxon>
        <taxon>Betaproteobacteria</taxon>
        <taxon>Burkholderiales</taxon>
        <taxon>Alcaligenaceae</taxon>
        <taxon>Achromobacter</taxon>
    </lineage>
</organism>
<protein>
    <recommendedName>
        <fullName evidence="2">DUF6644 domain-containing protein</fullName>
    </recommendedName>
</protein>